<reference evidence="2" key="1">
    <citation type="submission" date="2018-09" db="EMBL/GenBank/DDBJ databases">
        <title>Paracoccus onubensis nov. sp. a moderate halophilic bacterium isolated from Gruta de las Maravillas (Aracena, Spain).</title>
        <authorList>
            <person name="Jurado V."/>
            <person name="Gutierrez-Patricio S."/>
            <person name="Gonzalez-Pimentel J.L."/>
            <person name="Miller A.Z."/>
            <person name="Laiz L."/>
            <person name="Saiz-Jimenez C."/>
        </authorList>
    </citation>
    <scope>NUCLEOTIDE SEQUENCE [LARGE SCALE GENOMIC DNA]</scope>
    <source>
        <strain evidence="2">DSM 26381</strain>
    </source>
</reference>
<evidence type="ECO:0000313" key="1">
    <source>
        <dbReference type="EMBL" id="RJL22670.1"/>
    </source>
</evidence>
<dbReference type="Proteomes" id="UP000283587">
    <property type="component" value="Unassembled WGS sequence"/>
</dbReference>
<comment type="caution">
    <text evidence="1">The sequence shown here is derived from an EMBL/GenBank/DDBJ whole genome shotgun (WGS) entry which is preliminary data.</text>
</comment>
<dbReference type="RefSeq" id="WP_119896196.1">
    <property type="nucleotide sequence ID" value="NZ_QNRC01000003.1"/>
</dbReference>
<proteinExistence type="predicted"/>
<dbReference type="EMBL" id="QZEW01000001">
    <property type="protein sequence ID" value="RJL22670.1"/>
    <property type="molecule type" value="Genomic_DNA"/>
</dbReference>
<sequence>MRRIGWLALTALFFALTAGIGAKTAILDLRGEREWDLTDTGPAGGALEGVALRVELTRAATAPQRPDRALLLVRLALDGPPAARAAWVDCRVTLRHGQDRLWRPLETANTDAAIRTIAPDGQNMGRCNPQPFDAPADAGPILSDQVFLVPVEALDGLRLHVSAQGTRPRALALPIAAQLVAIP</sequence>
<protein>
    <submittedName>
        <fullName evidence="1">Uncharacterized protein</fullName>
    </submittedName>
</protein>
<accession>A0A419ACN3</accession>
<keyword evidence="2" id="KW-1185">Reference proteome</keyword>
<dbReference type="AlphaFoldDB" id="A0A419ACN3"/>
<name>A0A419ACN3_9RHOB</name>
<organism evidence="1 2">
    <name type="scientific">Paracoccus siganidrum</name>
    <dbReference type="NCBI Taxonomy" id="1276757"/>
    <lineage>
        <taxon>Bacteria</taxon>
        <taxon>Pseudomonadati</taxon>
        <taxon>Pseudomonadota</taxon>
        <taxon>Alphaproteobacteria</taxon>
        <taxon>Rhodobacterales</taxon>
        <taxon>Paracoccaceae</taxon>
        <taxon>Paracoccus</taxon>
    </lineage>
</organism>
<gene>
    <name evidence="1" type="ORF">D3P05_00300</name>
</gene>
<evidence type="ECO:0000313" key="2">
    <source>
        <dbReference type="Proteomes" id="UP000283587"/>
    </source>
</evidence>
<dbReference type="OrthoDB" id="7348044at2"/>